<organism evidence="9 10">
    <name type="scientific">Serinibacter arcticus</name>
    <dbReference type="NCBI Taxonomy" id="1655435"/>
    <lineage>
        <taxon>Bacteria</taxon>
        <taxon>Bacillati</taxon>
        <taxon>Actinomycetota</taxon>
        <taxon>Actinomycetes</taxon>
        <taxon>Micrococcales</taxon>
        <taxon>Beutenbergiaceae</taxon>
        <taxon>Serinibacter</taxon>
    </lineage>
</organism>
<dbReference type="AlphaFoldDB" id="A0A4Z1E5N0"/>
<dbReference type="InterPro" id="IPR036249">
    <property type="entry name" value="Thioredoxin-like_sf"/>
</dbReference>
<reference evidence="9 10" key="1">
    <citation type="submission" date="2018-11" db="EMBL/GenBank/DDBJ databases">
        <title>Complete genome sequencing of the Actinobacteria Serinibacter sp. K3-2.</title>
        <authorList>
            <person name="Rakitin A.L."/>
            <person name="Beletsky A.V."/>
            <person name="Mardanov A.V."/>
            <person name="Ravin N.V."/>
            <person name="Gromova A.S."/>
            <person name="Filippova S.N."/>
            <person name="Gal'Chenko V.F."/>
        </authorList>
    </citation>
    <scope>NUCLEOTIDE SEQUENCE [LARGE SCALE GENOMIC DNA]</scope>
    <source>
        <strain evidence="9 10">K3-2</strain>
    </source>
</reference>
<evidence type="ECO:0000256" key="7">
    <source>
        <dbReference type="SAM" id="Phobius"/>
    </source>
</evidence>
<keyword evidence="3" id="KW-0560">Oxidoreductase</keyword>
<dbReference type="RefSeq" id="WP_135849696.1">
    <property type="nucleotide sequence ID" value="NZ_RHPJ01000002.1"/>
</dbReference>
<dbReference type="CDD" id="cd02972">
    <property type="entry name" value="DsbA_family"/>
    <property type="match status" value="1"/>
</dbReference>
<dbReference type="PANTHER" id="PTHR13887:SF14">
    <property type="entry name" value="DISULFIDE BOND FORMATION PROTEIN D"/>
    <property type="match status" value="1"/>
</dbReference>
<feature type="transmembrane region" description="Helical" evidence="7">
    <location>
        <begin position="39"/>
        <end position="59"/>
    </location>
</feature>
<evidence type="ECO:0000256" key="2">
    <source>
        <dbReference type="ARBA" id="ARBA00022729"/>
    </source>
</evidence>
<gene>
    <name evidence="9" type="ORF">SERN_1747</name>
</gene>
<evidence type="ECO:0000259" key="8">
    <source>
        <dbReference type="Pfam" id="PF13462"/>
    </source>
</evidence>
<dbReference type="GO" id="GO:0016491">
    <property type="term" value="F:oxidoreductase activity"/>
    <property type="evidence" value="ECO:0007669"/>
    <property type="project" value="UniProtKB-KW"/>
</dbReference>
<evidence type="ECO:0000256" key="4">
    <source>
        <dbReference type="ARBA" id="ARBA00023157"/>
    </source>
</evidence>
<feature type="domain" description="Thioredoxin-like fold" evidence="8">
    <location>
        <begin position="96"/>
        <end position="250"/>
    </location>
</feature>
<evidence type="ECO:0000313" key="10">
    <source>
        <dbReference type="Proteomes" id="UP000297318"/>
    </source>
</evidence>
<evidence type="ECO:0000256" key="1">
    <source>
        <dbReference type="ARBA" id="ARBA00005791"/>
    </source>
</evidence>
<keyword evidence="10" id="KW-1185">Reference proteome</keyword>
<dbReference type="PANTHER" id="PTHR13887">
    <property type="entry name" value="GLUTATHIONE S-TRANSFERASE KAPPA"/>
    <property type="match status" value="1"/>
</dbReference>
<dbReference type="InterPro" id="IPR012336">
    <property type="entry name" value="Thioredoxin-like_fold"/>
</dbReference>
<evidence type="ECO:0000256" key="6">
    <source>
        <dbReference type="SAM" id="MobiDB-lite"/>
    </source>
</evidence>
<keyword evidence="2" id="KW-0732">Signal</keyword>
<dbReference type="EMBL" id="RHPJ01000002">
    <property type="protein sequence ID" value="TGO05743.1"/>
    <property type="molecule type" value="Genomic_DNA"/>
</dbReference>
<dbReference type="OrthoDB" id="117402at2"/>
<keyword evidence="4" id="KW-1015">Disulfide bond</keyword>
<sequence>MSSQQSPKQTKDQRREAARAQAEKLRQQQDSREKRSRNILMGVLGAIVVLVIGVGFVIFQQSQKTLLDAFDGSAPSTSDNRAGITAGEAGAAGTANADAPVLEVYIDFMCPYCGDFEAANQTDLEELRASGDLTVSYHMMSNLDQLSQGTQFSTRAANAAATVANDAPDQFVAFVEAMFANQPEENTPGLSDEQIAQIAVDAGVPQAVADTFVDGTYNEWVAVGTRQAQREGVAGTPTAKLDGERVPQDVNIYQQGALLTWLGEQGVGEAAVSE</sequence>
<dbReference type="SUPFAM" id="SSF52833">
    <property type="entry name" value="Thioredoxin-like"/>
    <property type="match status" value="1"/>
</dbReference>
<dbReference type="Gene3D" id="3.40.30.10">
    <property type="entry name" value="Glutaredoxin"/>
    <property type="match status" value="1"/>
</dbReference>
<feature type="compositionally biased region" description="Basic and acidic residues" evidence="6">
    <location>
        <begin position="9"/>
        <end position="33"/>
    </location>
</feature>
<evidence type="ECO:0000256" key="3">
    <source>
        <dbReference type="ARBA" id="ARBA00023002"/>
    </source>
</evidence>
<comment type="caution">
    <text evidence="9">The sequence shown here is derived from an EMBL/GenBank/DDBJ whole genome shotgun (WGS) entry which is preliminary data.</text>
</comment>
<name>A0A4Z1E5N0_9MICO</name>
<feature type="region of interest" description="Disordered" evidence="6">
    <location>
        <begin position="1"/>
        <end position="33"/>
    </location>
</feature>
<evidence type="ECO:0000313" key="9">
    <source>
        <dbReference type="EMBL" id="TGO05743.1"/>
    </source>
</evidence>
<comment type="similarity">
    <text evidence="1">Belongs to the thioredoxin family. DsbA subfamily.</text>
</comment>
<proteinExistence type="inferred from homology"/>
<keyword evidence="7" id="KW-0472">Membrane</keyword>
<dbReference type="Proteomes" id="UP000297318">
    <property type="component" value="Unassembled WGS sequence"/>
</dbReference>
<keyword evidence="7" id="KW-1133">Transmembrane helix</keyword>
<keyword evidence="5" id="KW-0676">Redox-active center</keyword>
<dbReference type="Pfam" id="PF13462">
    <property type="entry name" value="Thioredoxin_4"/>
    <property type="match status" value="1"/>
</dbReference>
<keyword evidence="7" id="KW-0812">Transmembrane</keyword>
<evidence type="ECO:0000256" key="5">
    <source>
        <dbReference type="ARBA" id="ARBA00023284"/>
    </source>
</evidence>
<protein>
    <submittedName>
        <fullName evidence="9">Putative membrane protein</fullName>
    </submittedName>
</protein>
<accession>A0A4Z1E5N0</accession>